<evidence type="ECO:0000313" key="2">
    <source>
        <dbReference type="EMBL" id="KUL21379.1"/>
    </source>
</evidence>
<protein>
    <submittedName>
        <fullName evidence="2">Uncharacterized protein</fullName>
    </submittedName>
</protein>
<organism evidence="2 3">
    <name type="scientific">Streptomyces regalis</name>
    <dbReference type="NCBI Taxonomy" id="68262"/>
    <lineage>
        <taxon>Bacteria</taxon>
        <taxon>Bacillati</taxon>
        <taxon>Actinomycetota</taxon>
        <taxon>Actinomycetes</taxon>
        <taxon>Kitasatosporales</taxon>
        <taxon>Streptomycetaceae</taxon>
        <taxon>Streptomyces</taxon>
    </lineage>
</organism>
<sequence length="232" mass="25190">MPQADPAPGGPQRPYEPDVSGPRNVDTLAAEITHDGGTEQGVRVRFDRASHAEPAGPPAAARRFVFLFDASLRFRPDAFPTCARTVIEEQGADACPQHSLIGRGTSHLYPTGTAQVYAFNTRYPNGARGALVVIPANDTILELTWERVTAPYGRLGYRWALDEILPPTVTPPEQRVGTRRFELTWGATRPTGADAVSFARTTAQPGEELRIGLWSEFVTGQVALPESTATRP</sequence>
<keyword evidence="3" id="KW-1185">Reference proteome</keyword>
<evidence type="ECO:0000256" key="1">
    <source>
        <dbReference type="SAM" id="MobiDB-lite"/>
    </source>
</evidence>
<comment type="caution">
    <text evidence="2">The sequence shown here is derived from an EMBL/GenBank/DDBJ whole genome shotgun (WGS) entry which is preliminary data.</text>
</comment>
<gene>
    <name evidence="2" type="ORF">ADL12_44930</name>
</gene>
<dbReference type="AlphaFoldDB" id="A0A101J6Y3"/>
<reference evidence="3" key="1">
    <citation type="submission" date="2015-10" db="EMBL/GenBank/DDBJ databases">
        <authorList>
            <person name="Ju K.-S."/>
            <person name="Doroghazi J.R."/>
            <person name="Metcalf W.W."/>
        </authorList>
    </citation>
    <scope>NUCLEOTIDE SEQUENCE [LARGE SCALE GENOMIC DNA]</scope>
    <source>
        <strain evidence="3">NRRL 3151</strain>
    </source>
</reference>
<proteinExistence type="predicted"/>
<dbReference type="Proteomes" id="UP000053923">
    <property type="component" value="Unassembled WGS sequence"/>
</dbReference>
<accession>A0A101J6Y3</accession>
<dbReference type="EMBL" id="LLZG01000409">
    <property type="protein sequence ID" value="KUL21379.1"/>
    <property type="molecule type" value="Genomic_DNA"/>
</dbReference>
<dbReference type="RefSeq" id="WP_062714442.1">
    <property type="nucleotide sequence ID" value="NZ_LLZG01000409.1"/>
</dbReference>
<evidence type="ECO:0000313" key="3">
    <source>
        <dbReference type="Proteomes" id="UP000053923"/>
    </source>
</evidence>
<name>A0A101J6Y3_9ACTN</name>
<feature type="region of interest" description="Disordered" evidence="1">
    <location>
        <begin position="1"/>
        <end position="24"/>
    </location>
</feature>